<dbReference type="Gene3D" id="1.10.3720.10">
    <property type="entry name" value="MetI-like"/>
    <property type="match status" value="1"/>
</dbReference>
<dbReference type="SUPFAM" id="SSF161098">
    <property type="entry name" value="MetI-like"/>
    <property type="match status" value="1"/>
</dbReference>
<keyword evidence="5 7" id="KW-1133">Transmembrane helix</keyword>
<comment type="subcellular location">
    <subcellularLocation>
        <location evidence="1 7">Cell membrane</location>
        <topology evidence="1 7">Multi-pass membrane protein</topology>
    </subcellularLocation>
</comment>
<dbReference type="PROSITE" id="PS50928">
    <property type="entry name" value="ABC_TM1"/>
    <property type="match status" value="1"/>
</dbReference>
<dbReference type="InterPro" id="IPR000515">
    <property type="entry name" value="MetI-like"/>
</dbReference>
<organism evidence="9 10">
    <name type="scientific">Bifidobacterium crudilactis</name>
    <dbReference type="NCBI Taxonomy" id="327277"/>
    <lineage>
        <taxon>Bacteria</taxon>
        <taxon>Bacillati</taxon>
        <taxon>Actinomycetota</taxon>
        <taxon>Actinomycetes</taxon>
        <taxon>Bifidobacteriales</taxon>
        <taxon>Bifidobacteriaceae</taxon>
        <taxon>Bifidobacterium</taxon>
    </lineage>
</organism>
<evidence type="ECO:0000256" key="5">
    <source>
        <dbReference type="ARBA" id="ARBA00022989"/>
    </source>
</evidence>
<keyword evidence="2 7" id="KW-0813">Transport</keyword>
<evidence type="ECO:0000256" key="6">
    <source>
        <dbReference type="ARBA" id="ARBA00023136"/>
    </source>
</evidence>
<evidence type="ECO:0000256" key="4">
    <source>
        <dbReference type="ARBA" id="ARBA00022692"/>
    </source>
</evidence>
<protein>
    <submittedName>
        <fullName evidence="9">ABC transporter permease</fullName>
    </submittedName>
</protein>
<evidence type="ECO:0000256" key="2">
    <source>
        <dbReference type="ARBA" id="ARBA00022448"/>
    </source>
</evidence>
<sequence>MGVRGALLTSWLFRIGVGVCLLIVLLCLIAPLITRFSPNQIDLHAIERGPSSTHILGTDPLGRDVFSRLLYGGRMSLLVGISASALQMVIGVIIGLTAGLFGGKVDMVLMRITEIFQCFPFYAIAIAVAAMVGANVWNVVLIIGFLQWTSLSRLVRAEALSLRESEFVQFSRVAGVPLHHILFKDLLLNCVPVVMVNMNLAVTTAILSEAALSFLGLGVTQPDPSWGNMLSAAQSVRVLSSEPWLWLPPGMAIVLLVLSVNAMGEAVSQALRPRLAYCADVNPRRFARIQKRRLTDVQPSALAKGADCIREGAE</sequence>
<dbReference type="InterPro" id="IPR050366">
    <property type="entry name" value="BP-dependent_transpt_permease"/>
</dbReference>
<name>A0A971CY98_9BIFI</name>
<accession>A0A971CY98</accession>
<dbReference type="Pfam" id="PF00528">
    <property type="entry name" value="BPD_transp_1"/>
    <property type="match status" value="1"/>
</dbReference>
<keyword evidence="3" id="KW-1003">Cell membrane</keyword>
<feature type="domain" description="ABC transmembrane type-1" evidence="8">
    <location>
        <begin position="73"/>
        <end position="264"/>
    </location>
</feature>
<feature type="transmembrane region" description="Helical" evidence="7">
    <location>
        <begin position="12"/>
        <end position="33"/>
    </location>
</feature>
<evidence type="ECO:0000313" key="10">
    <source>
        <dbReference type="Proteomes" id="UP000767327"/>
    </source>
</evidence>
<dbReference type="GO" id="GO:0055085">
    <property type="term" value="P:transmembrane transport"/>
    <property type="evidence" value="ECO:0007669"/>
    <property type="project" value="InterPro"/>
</dbReference>
<reference evidence="9" key="1">
    <citation type="journal article" date="2020" name="Biotechnol. Biofuels">
        <title>New insights from the biogas microbiome by comprehensive genome-resolved metagenomics of nearly 1600 species originating from multiple anaerobic digesters.</title>
        <authorList>
            <person name="Campanaro S."/>
            <person name="Treu L."/>
            <person name="Rodriguez-R L.M."/>
            <person name="Kovalovszki A."/>
            <person name="Ziels R.M."/>
            <person name="Maus I."/>
            <person name="Zhu X."/>
            <person name="Kougias P.G."/>
            <person name="Basile A."/>
            <person name="Luo G."/>
            <person name="Schluter A."/>
            <person name="Konstantinidis K.T."/>
            <person name="Angelidaki I."/>
        </authorList>
    </citation>
    <scope>NUCLEOTIDE SEQUENCE</scope>
    <source>
        <strain evidence="9">AS01afH2WH_6</strain>
    </source>
</reference>
<reference evidence="9" key="2">
    <citation type="submission" date="2020-01" db="EMBL/GenBank/DDBJ databases">
        <authorList>
            <person name="Campanaro S."/>
        </authorList>
    </citation>
    <scope>NUCLEOTIDE SEQUENCE</scope>
    <source>
        <strain evidence="9">AS01afH2WH_6</strain>
    </source>
</reference>
<evidence type="ECO:0000259" key="8">
    <source>
        <dbReference type="PROSITE" id="PS50928"/>
    </source>
</evidence>
<gene>
    <name evidence="9" type="ORF">GXW98_01700</name>
</gene>
<dbReference type="Proteomes" id="UP000767327">
    <property type="component" value="Unassembled WGS sequence"/>
</dbReference>
<evidence type="ECO:0000313" key="9">
    <source>
        <dbReference type="EMBL" id="NLT78987.1"/>
    </source>
</evidence>
<dbReference type="EMBL" id="JAAXZR010000007">
    <property type="protein sequence ID" value="NLT78987.1"/>
    <property type="molecule type" value="Genomic_DNA"/>
</dbReference>
<comment type="caution">
    <text evidence="9">The sequence shown here is derived from an EMBL/GenBank/DDBJ whole genome shotgun (WGS) entry which is preliminary data.</text>
</comment>
<evidence type="ECO:0000256" key="1">
    <source>
        <dbReference type="ARBA" id="ARBA00004651"/>
    </source>
</evidence>
<evidence type="ECO:0000256" key="3">
    <source>
        <dbReference type="ARBA" id="ARBA00022475"/>
    </source>
</evidence>
<dbReference type="InterPro" id="IPR035906">
    <property type="entry name" value="MetI-like_sf"/>
</dbReference>
<evidence type="ECO:0000256" key="7">
    <source>
        <dbReference type="RuleBase" id="RU363032"/>
    </source>
</evidence>
<keyword evidence="4 7" id="KW-0812">Transmembrane</keyword>
<feature type="transmembrane region" description="Helical" evidence="7">
    <location>
        <begin position="77"/>
        <end position="101"/>
    </location>
</feature>
<dbReference type="PANTHER" id="PTHR43386">
    <property type="entry name" value="OLIGOPEPTIDE TRANSPORT SYSTEM PERMEASE PROTEIN APPC"/>
    <property type="match status" value="1"/>
</dbReference>
<proteinExistence type="inferred from homology"/>
<keyword evidence="6 7" id="KW-0472">Membrane</keyword>
<dbReference type="AlphaFoldDB" id="A0A971CY98"/>
<dbReference type="GO" id="GO:0005886">
    <property type="term" value="C:plasma membrane"/>
    <property type="evidence" value="ECO:0007669"/>
    <property type="project" value="UniProtKB-SubCell"/>
</dbReference>
<comment type="similarity">
    <text evidence="7">Belongs to the binding-protein-dependent transport system permease family.</text>
</comment>
<feature type="transmembrane region" description="Helical" evidence="7">
    <location>
        <begin position="121"/>
        <end position="146"/>
    </location>
</feature>
<dbReference type="PANTHER" id="PTHR43386:SF1">
    <property type="entry name" value="D,D-DIPEPTIDE TRANSPORT SYSTEM PERMEASE PROTEIN DDPC-RELATED"/>
    <property type="match status" value="1"/>
</dbReference>